<dbReference type="Gene3D" id="3.40.50.300">
    <property type="entry name" value="P-loop containing nucleotide triphosphate hydrolases"/>
    <property type="match status" value="1"/>
</dbReference>
<protein>
    <submittedName>
        <fullName evidence="1">Helicase, RecD/TraA family</fullName>
    </submittedName>
</protein>
<dbReference type="InterPro" id="IPR027417">
    <property type="entry name" value="P-loop_NTPase"/>
</dbReference>
<proteinExistence type="predicted"/>
<dbReference type="SUPFAM" id="SSF52540">
    <property type="entry name" value="P-loop containing nucleoside triphosphate hydrolases"/>
    <property type="match status" value="1"/>
</dbReference>
<sequence>LRRNILYTAITRAKEKIVIVGSKKALYQAIHNTACDQRNTRLGERIVREYNALLTQKASA</sequence>
<keyword evidence="1" id="KW-0067">ATP-binding</keyword>
<keyword evidence="1" id="KW-0378">Hydrolase</keyword>
<keyword evidence="1" id="KW-0547">Nucleotide-binding</keyword>
<gene>
    <name evidence="1" type="ORF">OBE_14586</name>
</gene>
<dbReference type="AlphaFoldDB" id="K1S2G9"/>
<organism evidence="1">
    <name type="scientific">human gut metagenome</name>
    <dbReference type="NCBI Taxonomy" id="408170"/>
    <lineage>
        <taxon>unclassified sequences</taxon>
        <taxon>metagenomes</taxon>
        <taxon>organismal metagenomes</taxon>
    </lineage>
</organism>
<name>K1S2G9_9ZZZZ</name>
<comment type="caution">
    <text evidence="1">The sequence shown here is derived from an EMBL/GenBank/DDBJ whole genome shotgun (WGS) entry which is preliminary data.</text>
</comment>
<keyword evidence="1" id="KW-0347">Helicase</keyword>
<dbReference type="GO" id="GO:0004386">
    <property type="term" value="F:helicase activity"/>
    <property type="evidence" value="ECO:0007669"/>
    <property type="project" value="UniProtKB-KW"/>
</dbReference>
<reference evidence="1" key="1">
    <citation type="journal article" date="2013" name="Environ. Microbiol.">
        <title>Microbiota from the distal guts of lean and obese adolescents exhibit partial functional redundancy besides clear differences in community structure.</title>
        <authorList>
            <person name="Ferrer M."/>
            <person name="Ruiz A."/>
            <person name="Lanza F."/>
            <person name="Haange S.B."/>
            <person name="Oberbach A."/>
            <person name="Till H."/>
            <person name="Bargiela R."/>
            <person name="Campoy C."/>
            <person name="Segura M.T."/>
            <person name="Richter M."/>
            <person name="von Bergen M."/>
            <person name="Seifert J."/>
            <person name="Suarez A."/>
        </authorList>
    </citation>
    <scope>NUCLEOTIDE SEQUENCE</scope>
</reference>
<accession>K1S2G9</accession>
<evidence type="ECO:0000313" key="1">
    <source>
        <dbReference type="EMBL" id="EKC49534.1"/>
    </source>
</evidence>
<dbReference type="EMBL" id="AJWZ01010067">
    <property type="protein sequence ID" value="EKC49534.1"/>
    <property type="molecule type" value="Genomic_DNA"/>
</dbReference>
<feature type="non-terminal residue" evidence="1">
    <location>
        <position position="1"/>
    </location>
</feature>